<comment type="caution">
    <text evidence="2">The sequence shown here is derived from an EMBL/GenBank/DDBJ whole genome shotgun (WGS) entry which is preliminary data.</text>
</comment>
<keyword evidence="3" id="KW-1185">Reference proteome</keyword>
<evidence type="ECO:0000256" key="1">
    <source>
        <dbReference type="SAM" id="Phobius"/>
    </source>
</evidence>
<keyword evidence="1" id="KW-0472">Membrane</keyword>
<evidence type="ECO:0000313" key="3">
    <source>
        <dbReference type="Proteomes" id="UP000316095"/>
    </source>
</evidence>
<reference evidence="2 3" key="1">
    <citation type="submission" date="2019-02" db="EMBL/GenBank/DDBJ databases">
        <title>Deep-cultivation of Planctomycetes and their phenomic and genomic characterization uncovers novel biology.</title>
        <authorList>
            <person name="Wiegand S."/>
            <person name="Jogler M."/>
            <person name="Boedeker C."/>
            <person name="Pinto D."/>
            <person name="Vollmers J."/>
            <person name="Rivas-Marin E."/>
            <person name="Kohn T."/>
            <person name="Peeters S.H."/>
            <person name="Heuer A."/>
            <person name="Rast P."/>
            <person name="Oberbeckmann S."/>
            <person name="Bunk B."/>
            <person name="Jeske O."/>
            <person name="Meyerdierks A."/>
            <person name="Storesund J.E."/>
            <person name="Kallscheuer N."/>
            <person name="Luecker S."/>
            <person name="Lage O.M."/>
            <person name="Pohl T."/>
            <person name="Merkel B.J."/>
            <person name="Hornburger P."/>
            <person name="Mueller R.-W."/>
            <person name="Bruemmer F."/>
            <person name="Labrenz M."/>
            <person name="Spormann A.M."/>
            <person name="Op Den Camp H."/>
            <person name="Overmann J."/>
            <person name="Amann R."/>
            <person name="Jetten M.S.M."/>
            <person name="Mascher T."/>
            <person name="Medema M.H."/>
            <person name="Devos D.P."/>
            <person name="Kaster A.-K."/>
            <person name="Ovreas L."/>
            <person name="Rohde M."/>
            <person name="Galperin M.Y."/>
            <person name="Jogler C."/>
        </authorList>
    </citation>
    <scope>NUCLEOTIDE SEQUENCE [LARGE SCALE GENOMIC DNA]</scope>
    <source>
        <strain evidence="2 3">Pan54</strain>
    </source>
</reference>
<accession>A0A5C5XEB3</accession>
<sequence>MILFPLWFLQLIVFGGLFLCTLGVIGLLTFFIIDSKQNNIW</sequence>
<keyword evidence="1" id="KW-0812">Transmembrane</keyword>
<proteinExistence type="predicted"/>
<protein>
    <submittedName>
        <fullName evidence="2">Uncharacterized protein</fullName>
    </submittedName>
</protein>
<dbReference type="EMBL" id="SJPG01000001">
    <property type="protein sequence ID" value="TWT61387.1"/>
    <property type="molecule type" value="Genomic_DNA"/>
</dbReference>
<dbReference type="Proteomes" id="UP000316095">
    <property type="component" value="Unassembled WGS sequence"/>
</dbReference>
<name>A0A5C5XEB3_9PLAN</name>
<organism evidence="2 3">
    <name type="scientific">Rubinisphaera italica</name>
    <dbReference type="NCBI Taxonomy" id="2527969"/>
    <lineage>
        <taxon>Bacteria</taxon>
        <taxon>Pseudomonadati</taxon>
        <taxon>Planctomycetota</taxon>
        <taxon>Planctomycetia</taxon>
        <taxon>Planctomycetales</taxon>
        <taxon>Planctomycetaceae</taxon>
        <taxon>Rubinisphaera</taxon>
    </lineage>
</organism>
<keyword evidence="1" id="KW-1133">Transmembrane helix</keyword>
<dbReference type="AlphaFoldDB" id="A0A5C5XEB3"/>
<feature type="transmembrane region" description="Helical" evidence="1">
    <location>
        <begin position="6"/>
        <end position="33"/>
    </location>
</feature>
<gene>
    <name evidence="2" type="ORF">Pan54_21230</name>
</gene>
<evidence type="ECO:0000313" key="2">
    <source>
        <dbReference type="EMBL" id="TWT61387.1"/>
    </source>
</evidence>